<evidence type="ECO:0000313" key="2">
    <source>
        <dbReference type="Proteomes" id="UP000271227"/>
    </source>
</evidence>
<dbReference type="EMBL" id="REFR01000010">
    <property type="protein sequence ID" value="RMB08969.1"/>
    <property type="molecule type" value="Genomic_DNA"/>
</dbReference>
<name>A0A3M0CQ07_9PROT</name>
<reference evidence="1 2" key="1">
    <citation type="submission" date="2018-10" db="EMBL/GenBank/DDBJ databases">
        <title>Genomic Encyclopedia of Archaeal and Bacterial Type Strains, Phase II (KMG-II): from individual species to whole genera.</title>
        <authorList>
            <person name="Goeker M."/>
        </authorList>
    </citation>
    <scope>NUCLEOTIDE SEQUENCE [LARGE SCALE GENOMIC DNA]</scope>
    <source>
        <strain evidence="1 2">DSM 25217</strain>
    </source>
</reference>
<comment type="caution">
    <text evidence="1">The sequence shown here is derived from an EMBL/GenBank/DDBJ whole genome shotgun (WGS) entry which is preliminary data.</text>
</comment>
<dbReference type="AlphaFoldDB" id="A0A3M0CQ07"/>
<dbReference type="Proteomes" id="UP000271227">
    <property type="component" value="Unassembled WGS sequence"/>
</dbReference>
<sequence length="37" mass="4232">MPGKGLQELPGWAKSAGYAHLMEALRSESRIQNYERR</sequence>
<dbReference type="InParanoid" id="A0A3M0CQ07"/>
<organism evidence="1 2">
    <name type="scientific">Eilatimonas milleporae</name>
    <dbReference type="NCBI Taxonomy" id="911205"/>
    <lineage>
        <taxon>Bacteria</taxon>
        <taxon>Pseudomonadati</taxon>
        <taxon>Pseudomonadota</taxon>
        <taxon>Alphaproteobacteria</taxon>
        <taxon>Kordiimonadales</taxon>
        <taxon>Kordiimonadaceae</taxon>
        <taxon>Eilatimonas</taxon>
    </lineage>
</organism>
<protein>
    <submittedName>
        <fullName evidence="1">Uncharacterized protein</fullName>
    </submittedName>
</protein>
<proteinExistence type="predicted"/>
<keyword evidence="2" id="KW-1185">Reference proteome</keyword>
<evidence type="ECO:0000313" key="1">
    <source>
        <dbReference type="EMBL" id="RMB08969.1"/>
    </source>
</evidence>
<accession>A0A3M0CQ07</accession>
<gene>
    <name evidence="1" type="ORF">BXY39_1616</name>
</gene>